<evidence type="ECO:0000256" key="1">
    <source>
        <dbReference type="SAM" id="Coils"/>
    </source>
</evidence>
<dbReference type="AlphaFoldDB" id="A0A1E1LYY2"/>
<proteinExistence type="predicted"/>
<feature type="coiled-coil region" evidence="1">
    <location>
        <begin position="181"/>
        <end position="226"/>
    </location>
</feature>
<evidence type="ECO:0000313" key="3">
    <source>
        <dbReference type="Proteomes" id="UP000177625"/>
    </source>
</evidence>
<evidence type="ECO:0000313" key="2">
    <source>
        <dbReference type="EMBL" id="CZT42058.1"/>
    </source>
</evidence>
<sequence length="239" mass="26697">MGDPTSDTLYTTAGPKYLGPRTGTPYLQHHVVTASEKLLEQQRAVVASQKQKWDMENSISSDVLSLHSKVEKLSLNHMECAPLSENMRLQNDAGAHSKTVTELEFKIESLVIELDGHNAAIAAMQKSHVEATEALVKQNSKNLANLREMHVGDTKALQEKVESQDQQLVAWGEVTPLREELSSLKELLEFKNSKIHALQQDAKAKEKFLEVEKSNLRLEYNNLKRMCRTGLGSKSSSMS</sequence>
<keyword evidence="3" id="KW-1185">Reference proteome</keyword>
<dbReference type="Proteomes" id="UP000177625">
    <property type="component" value="Unassembled WGS sequence"/>
</dbReference>
<protein>
    <submittedName>
        <fullName evidence="2">Uncharacterized protein</fullName>
    </submittedName>
</protein>
<keyword evidence="1" id="KW-0175">Coiled coil</keyword>
<accession>A0A1E1LYY2</accession>
<reference evidence="3" key="1">
    <citation type="submission" date="2016-03" db="EMBL/GenBank/DDBJ databases">
        <authorList>
            <person name="Guldener U."/>
        </authorList>
    </citation>
    <scope>NUCLEOTIDE SEQUENCE [LARGE SCALE GENOMIC DNA]</scope>
</reference>
<gene>
    <name evidence="2" type="ORF">RSE6_01891</name>
</gene>
<dbReference type="EMBL" id="FJVC01000071">
    <property type="protein sequence ID" value="CZT42058.1"/>
    <property type="molecule type" value="Genomic_DNA"/>
</dbReference>
<organism evidence="2 3">
    <name type="scientific">Rhynchosporium secalis</name>
    <name type="common">Barley scald fungus</name>
    <dbReference type="NCBI Taxonomy" id="38038"/>
    <lineage>
        <taxon>Eukaryota</taxon>
        <taxon>Fungi</taxon>
        <taxon>Dikarya</taxon>
        <taxon>Ascomycota</taxon>
        <taxon>Pezizomycotina</taxon>
        <taxon>Leotiomycetes</taxon>
        <taxon>Helotiales</taxon>
        <taxon>Ploettnerulaceae</taxon>
        <taxon>Rhynchosporium</taxon>
    </lineage>
</organism>
<name>A0A1E1LYY2_RHYSE</name>